<dbReference type="Pfam" id="PF20155">
    <property type="entry name" value="TMP_3"/>
    <property type="match status" value="1"/>
</dbReference>
<dbReference type="RefSeq" id="WP_206968241.1">
    <property type="nucleotide sequence ID" value="NZ_JAFLVX010000038.1"/>
</dbReference>
<keyword evidence="5" id="KW-1185">Reference proteome</keyword>
<dbReference type="Proteomes" id="UP000664857">
    <property type="component" value="Unassembled WGS sequence"/>
</dbReference>
<organism evidence="4 5">
    <name type="scientific">Candidatus Vagococcus giribetii</name>
    <dbReference type="NCBI Taxonomy" id="2230876"/>
    <lineage>
        <taxon>Bacteria</taxon>
        <taxon>Bacillati</taxon>
        <taxon>Bacillota</taxon>
        <taxon>Bacilli</taxon>
        <taxon>Lactobacillales</taxon>
        <taxon>Enterococcaceae</taxon>
        <taxon>Vagococcus</taxon>
    </lineage>
</organism>
<keyword evidence="2" id="KW-0472">Membrane</keyword>
<evidence type="ECO:0000256" key="2">
    <source>
        <dbReference type="SAM" id="Phobius"/>
    </source>
</evidence>
<comment type="caution">
    <text evidence="4">The sequence shown here is derived from an EMBL/GenBank/DDBJ whole genome shotgun (WGS) entry which is preliminary data.</text>
</comment>
<feature type="domain" description="Tape measure protein N-terminal" evidence="3">
    <location>
        <begin position="77"/>
        <end position="259"/>
    </location>
</feature>
<feature type="transmembrane region" description="Helical" evidence="2">
    <location>
        <begin position="563"/>
        <end position="581"/>
    </location>
</feature>
<feature type="coiled-coil region" evidence="1">
    <location>
        <begin position="882"/>
        <end position="957"/>
    </location>
</feature>
<dbReference type="EMBL" id="JAFLVX010000038">
    <property type="protein sequence ID" value="MBO0477876.1"/>
    <property type="molecule type" value="Genomic_DNA"/>
</dbReference>
<keyword evidence="1" id="KW-0175">Coiled coil</keyword>
<evidence type="ECO:0000313" key="4">
    <source>
        <dbReference type="EMBL" id="MBO0477876.1"/>
    </source>
</evidence>
<gene>
    <name evidence="4" type="ORF">DOK76_12410</name>
</gene>
<keyword evidence="2" id="KW-1133">Transmembrane helix</keyword>
<sequence length="1356" mass="144166">MAQEKSVTAILQAKDKSFSSTFGKANSLLGTFAGENAKASGQTKGFLGSIKNVVGGLGLYKVASAAATRVTNSVTGAMSRTDTLYLFNRNMTEITGSTTIAAQKLKELSATTSDTAYSLDSVANSTQSFANANIDVGKSMQYSARFMDLVSRYGDGTNETFKQVTLQMTQMASKGKANLGDIKSAVEAQIPVWSILSKETGKSVQTIQDEISAGKWTSEEFFDTLMKGSENAAGAAKDGANTWAGAIGIMNSRFTLGMTNILGSVQKVGAALTGDKFGVFKSITSIGTFAKESMTKVGTAIEGTIPFFMIFKSTVDRVIEPTKQAFKSVTDNVGFMNLEFSKTDALTLFSSVVNKAADKVIQFANFVDRNSEAIGKLIDKIPEAVVAIGTLKTINSVTSSFANFGLTISGTVMSALGRLNTANSIVNSSLVVPIQNGMKTIGSAVSTTGGSFILFNSNLVTSFRQIRQFDSTGSLFKDSMRAMDSALDLSGNKFTQFAFKLLHPVQSINTMKSSLMLLSAQAGGTGTVMSGLGIKVSGAFKNMATVGVGAINSLTATMLSNPITAILVGIAATVAFVALSWRSNFMNIQGVIKTFASGVGKSLSGLGNMFKGLEPVIQPAISIFKVLGAVLTGAVLIGIAAVVDGFRMMIFAVTSVVKAVQALSQGLKGLWQRIKGDSDGADESFKKMEKSIKSIGDGFDELKNSSALKVASESIQQLGKETEKAADTTKRSVKDIIALTDELNAKTSQINSEFSLAFNVDGQTEGIKNYVNSANQIVEEFNQKRLAISQKYNDLINQAEQAKGKERVALEKQANDLILSQHAMGNKGMMDLAQEFSEQLRTNKNIEGQELTKEQRNTMEAQLQVIRDGLMQQNELYVQAAMQRLQNNEQLSQQEQSAAETNLKALYANRTEQITANEQKIAELEKQHSEAKAESQKTNLKAQLEALKLNNEQLLQQQQLFGEQELQLLLNGNEMSAQAVLQGLTTRKDLTDEQLGLILESFNQSNTDVGETLTLLAGIMEQKGGESVSKLAEALRSQDLSIIGTELSQETINGINSLPSSMFVKGNEGKNQLITALQSGDLAGVTTALVGEAKAGLAPLPGSMGNTGTESGKNAASSLERTKGQMQNAGNSIMQAGEQGAKSKLALFNPIGFLAGTNQARGLSNTKGTNNAAGVSIANAAYTGANSKTGEFNSIGYNMGLGVASGLNSSLGDVRAAADAVVAEAERAARAKAKIKSPARLFMPIGNFMGRGVGVGLIDSVGFIKDKTDRLVKAITNQIQQNKNLDFAFSGGSSVVRVESISKSTVNNELRNLLEQVIIAIDNGQKIYLDNGQLIGATDKGLADKAQFNKRRRMKS</sequence>
<protein>
    <submittedName>
        <fullName evidence="4">Tape measure protein</fullName>
    </submittedName>
</protein>
<proteinExistence type="predicted"/>
<feature type="transmembrane region" description="Helical" evidence="2">
    <location>
        <begin position="623"/>
        <end position="643"/>
    </location>
</feature>
<accession>A0ABS3HYI8</accession>
<evidence type="ECO:0000313" key="5">
    <source>
        <dbReference type="Proteomes" id="UP000664857"/>
    </source>
</evidence>
<evidence type="ECO:0000256" key="1">
    <source>
        <dbReference type="SAM" id="Coils"/>
    </source>
</evidence>
<keyword evidence="2" id="KW-0812">Transmembrane</keyword>
<dbReference type="NCBIfam" id="TIGR02675">
    <property type="entry name" value="tape_meas_nterm"/>
    <property type="match status" value="1"/>
</dbReference>
<reference evidence="4 5" key="1">
    <citation type="submission" date="2021-03" db="EMBL/GenBank/DDBJ databases">
        <title>Enterococcal diversity collection.</title>
        <authorList>
            <person name="Gilmore M.S."/>
            <person name="Schwartzman J."/>
            <person name="Van Tyne D."/>
            <person name="Martin M."/>
            <person name="Earl A.M."/>
            <person name="Manson A.L."/>
            <person name="Straub T."/>
            <person name="Salamzade R."/>
            <person name="Saavedra J."/>
            <person name="Lebreton F."/>
            <person name="Prichula J."/>
            <person name="Schaufler K."/>
            <person name="Gaca A."/>
            <person name="Sgardioli B."/>
            <person name="Wagenaar J."/>
            <person name="Strong T."/>
        </authorList>
    </citation>
    <scope>NUCLEOTIDE SEQUENCE [LARGE SCALE GENOMIC DNA]</scope>
    <source>
        <strain evidence="4 5">DIV0080</strain>
    </source>
</reference>
<evidence type="ECO:0000259" key="3">
    <source>
        <dbReference type="Pfam" id="PF20155"/>
    </source>
</evidence>
<name>A0ABS3HYI8_9ENTE</name>
<dbReference type="InterPro" id="IPR013491">
    <property type="entry name" value="Tape_meas_N"/>
</dbReference>